<keyword evidence="1" id="KW-1133">Transmembrane helix</keyword>
<name>A0A173MIP9_9BACT</name>
<dbReference type="OrthoDB" id="9848656at2"/>
<keyword evidence="3" id="KW-1185">Reference proteome</keyword>
<evidence type="ECO:0000313" key="3">
    <source>
        <dbReference type="Proteomes" id="UP000186917"/>
    </source>
</evidence>
<proteinExistence type="predicted"/>
<sequence length="165" mass="18770">MLQTPLTGIYYRMKENAVVTCDFHNFQATLTNKRLIINRQEQSESIMLSAIRAVTIYDDYEQYRVRKTAFIHRRKRLHRVVGAITLAAAGIALFPAFWFISFMIGAITGYVLSSFLPIKTSGVAMPSLLLIIQSTQTKEYAFDQVKGMSINNIAKFMLCMEEALT</sequence>
<keyword evidence="1" id="KW-0812">Transmembrane</keyword>
<evidence type="ECO:0000313" key="2">
    <source>
        <dbReference type="EMBL" id="SIT30153.1"/>
    </source>
</evidence>
<dbReference type="RefSeq" id="WP_076381462.1">
    <property type="nucleotide sequence ID" value="NZ_AP017422.1"/>
</dbReference>
<keyword evidence="1" id="KW-0472">Membrane</keyword>
<gene>
    <name evidence="2" type="ORF">SAMN05421788_109143</name>
</gene>
<dbReference type="Proteomes" id="UP000186917">
    <property type="component" value="Unassembled WGS sequence"/>
</dbReference>
<feature type="transmembrane region" description="Helical" evidence="1">
    <location>
        <begin position="110"/>
        <end position="132"/>
    </location>
</feature>
<evidence type="ECO:0000256" key="1">
    <source>
        <dbReference type="SAM" id="Phobius"/>
    </source>
</evidence>
<dbReference type="KEGG" id="fln:FLA_3530"/>
<protein>
    <submittedName>
        <fullName evidence="2">Uncharacterized protein</fullName>
    </submittedName>
</protein>
<feature type="transmembrane region" description="Helical" evidence="1">
    <location>
        <begin position="80"/>
        <end position="104"/>
    </location>
</feature>
<dbReference type="AlphaFoldDB" id="A0A173MIP9"/>
<organism evidence="2 3">
    <name type="scientific">Filimonas lacunae</name>
    <dbReference type="NCBI Taxonomy" id="477680"/>
    <lineage>
        <taxon>Bacteria</taxon>
        <taxon>Pseudomonadati</taxon>
        <taxon>Bacteroidota</taxon>
        <taxon>Chitinophagia</taxon>
        <taxon>Chitinophagales</taxon>
        <taxon>Chitinophagaceae</taxon>
        <taxon>Filimonas</taxon>
    </lineage>
</organism>
<accession>A0A173MIP9</accession>
<reference evidence="3" key="1">
    <citation type="submission" date="2017-01" db="EMBL/GenBank/DDBJ databases">
        <authorList>
            <person name="Varghese N."/>
            <person name="Submissions S."/>
        </authorList>
    </citation>
    <scope>NUCLEOTIDE SEQUENCE [LARGE SCALE GENOMIC DNA]</scope>
    <source>
        <strain evidence="3">DSM 21054</strain>
    </source>
</reference>
<dbReference type="EMBL" id="FTOR01000009">
    <property type="protein sequence ID" value="SIT30153.1"/>
    <property type="molecule type" value="Genomic_DNA"/>
</dbReference>